<gene>
    <name evidence="1" type="ORF">BN980_GECA02s05658g</name>
</gene>
<keyword evidence="2" id="KW-1185">Reference proteome</keyword>
<dbReference type="EMBL" id="CCBN010000002">
    <property type="protein sequence ID" value="CDO52088.1"/>
    <property type="molecule type" value="Genomic_DNA"/>
</dbReference>
<evidence type="ECO:0000313" key="2">
    <source>
        <dbReference type="Proteomes" id="UP000242525"/>
    </source>
</evidence>
<sequence length="76" mass="8558">MLRITKKERELTDTEKEILVELRKVLAVSNDLDENLKKCMSLLADPVYMASGDQAESFRALVKTSAETLNGLMKTL</sequence>
<dbReference type="AlphaFoldDB" id="A0A0J9X4R0"/>
<proteinExistence type="predicted"/>
<organism evidence="1 2">
    <name type="scientific">Geotrichum candidum</name>
    <name type="common">Oospora lactis</name>
    <name type="synonym">Dipodascus geotrichum</name>
    <dbReference type="NCBI Taxonomy" id="1173061"/>
    <lineage>
        <taxon>Eukaryota</taxon>
        <taxon>Fungi</taxon>
        <taxon>Dikarya</taxon>
        <taxon>Ascomycota</taxon>
        <taxon>Saccharomycotina</taxon>
        <taxon>Dipodascomycetes</taxon>
        <taxon>Dipodascales</taxon>
        <taxon>Dipodascaceae</taxon>
        <taxon>Geotrichum</taxon>
    </lineage>
</organism>
<evidence type="ECO:0000313" key="1">
    <source>
        <dbReference type="EMBL" id="CDO52088.1"/>
    </source>
</evidence>
<accession>A0A0J9X4R0</accession>
<name>A0A0J9X4R0_GEOCN</name>
<reference evidence="1" key="1">
    <citation type="submission" date="2014-03" db="EMBL/GenBank/DDBJ databases">
        <authorList>
            <person name="Casaregola S."/>
        </authorList>
    </citation>
    <scope>NUCLEOTIDE SEQUENCE [LARGE SCALE GENOMIC DNA]</scope>
    <source>
        <strain evidence="1">CLIB 918</strain>
    </source>
</reference>
<protein>
    <submittedName>
        <fullName evidence="1">Uncharacterized protein</fullName>
    </submittedName>
</protein>
<comment type="caution">
    <text evidence="1">The sequence shown here is derived from an EMBL/GenBank/DDBJ whole genome shotgun (WGS) entry which is preliminary data.</text>
</comment>
<dbReference type="Proteomes" id="UP000242525">
    <property type="component" value="Unassembled WGS sequence"/>
</dbReference>